<dbReference type="RefSeq" id="WP_188672016.1">
    <property type="nucleotide sequence ID" value="NZ_BMJH01000001.1"/>
</dbReference>
<dbReference type="EMBL" id="BMJH01000001">
    <property type="protein sequence ID" value="GGC63144.1"/>
    <property type="molecule type" value="Genomic_DNA"/>
</dbReference>
<organism evidence="1 2">
    <name type="scientific">Hoyosella rhizosphaerae</name>
    <dbReference type="NCBI Taxonomy" id="1755582"/>
    <lineage>
        <taxon>Bacteria</taxon>
        <taxon>Bacillati</taxon>
        <taxon>Actinomycetota</taxon>
        <taxon>Actinomycetes</taxon>
        <taxon>Mycobacteriales</taxon>
        <taxon>Hoyosellaceae</taxon>
        <taxon>Hoyosella</taxon>
    </lineage>
</organism>
<dbReference type="AlphaFoldDB" id="A0A916U7Y5"/>
<proteinExistence type="predicted"/>
<protein>
    <recommendedName>
        <fullName evidence="3">(2Fe-2S) ferredoxin domain-containing protein</fullName>
    </recommendedName>
</protein>
<dbReference type="InterPro" id="IPR036249">
    <property type="entry name" value="Thioredoxin-like_sf"/>
</dbReference>
<sequence>MHPYVILVARPTPSGVDLPSVERLARTVGARFALLDQGEPSIHTELDLAVAAEQVPLLVPLAVPRDRYLETWMARSVSHWRESRKSDLDVRVTHNIAGHTNLVDAIRDVIDTGGRPVTASARAFQSPAWSEIPQHNAQVLVCRGPRCTAYGAGEVMRALSETLAEDPVMVTPTGCLTPCNLGPLVVSHPGGRWHRNVTVDGVSAVAEYVRDCSNTA</sequence>
<dbReference type="CDD" id="cd02980">
    <property type="entry name" value="TRX_Fd_family"/>
    <property type="match status" value="1"/>
</dbReference>
<comment type="caution">
    <text evidence="1">The sequence shown here is derived from an EMBL/GenBank/DDBJ whole genome shotgun (WGS) entry which is preliminary data.</text>
</comment>
<evidence type="ECO:0008006" key="3">
    <source>
        <dbReference type="Google" id="ProtNLM"/>
    </source>
</evidence>
<keyword evidence="2" id="KW-1185">Reference proteome</keyword>
<reference evidence="1" key="2">
    <citation type="submission" date="2020-09" db="EMBL/GenBank/DDBJ databases">
        <authorList>
            <person name="Sun Q."/>
            <person name="Zhou Y."/>
        </authorList>
    </citation>
    <scope>NUCLEOTIDE SEQUENCE</scope>
    <source>
        <strain evidence="1">CGMCC 1.15478</strain>
    </source>
</reference>
<evidence type="ECO:0000313" key="1">
    <source>
        <dbReference type="EMBL" id="GGC63144.1"/>
    </source>
</evidence>
<gene>
    <name evidence="1" type="ORF">GCM10011410_14470</name>
</gene>
<accession>A0A916U7Y5</accession>
<evidence type="ECO:0000313" key="2">
    <source>
        <dbReference type="Proteomes" id="UP000641514"/>
    </source>
</evidence>
<reference evidence="1" key="1">
    <citation type="journal article" date="2014" name="Int. J. Syst. Evol. Microbiol.">
        <title>Complete genome sequence of Corynebacterium casei LMG S-19264T (=DSM 44701T), isolated from a smear-ripened cheese.</title>
        <authorList>
            <consortium name="US DOE Joint Genome Institute (JGI-PGF)"/>
            <person name="Walter F."/>
            <person name="Albersmeier A."/>
            <person name="Kalinowski J."/>
            <person name="Ruckert C."/>
        </authorList>
    </citation>
    <scope>NUCLEOTIDE SEQUENCE</scope>
    <source>
        <strain evidence="1">CGMCC 1.15478</strain>
    </source>
</reference>
<dbReference type="Proteomes" id="UP000641514">
    <property type="component" value="Unassembled WGS sequence"/>
</dbReference>
<dbReference type="SUPFAM" id="SSF52833">
    <property type="entry name" value="Thioredoxin-like"/>
    <property type="match status" value="1"/>
</dbReference>
<dbReference type="Gene3D" id="3.40.30.10">
    <property type="entry name" value="Glutaredoxin"/>
    <property type="match status" value="1"/>
</dbReference>
<name>A0A916U7Y5_9ACTN</name>